<dbReference type="GO" id="GO:0005506">
    <property type="term" value="F:iron ion binding"/>
    <property type="evidence" value="ECO:0007669"/>
    <property type="project" value="InterPro"/>
</dbReference>
<dbReference type="SUPFAM" id="SSF48264">
    <property type="entry name" value="Cytochrome P450"/>
    <property type="match status" value="1"/>
</dbReference>
<dbReference type="Pfam" id="PF00067">
    <property type="entry name" value="p450"/>
    <property type="match status" value="1"/>
</dbReference>
<evidence type="ECO:0000256" key="1">
    <source>
        <dbReference type="ARBA" id="ARBA00010617"/>
    </source>
</evidence>
<evidence type="ECO:0000256" key="2">
    <source>
        <dbReference type="ARBA" id="ARBA00022617"/>
    </source>
</evidence>
<keyword evidence="2 7" id="KW-0349">Heme</keyword>
<dbReference type="PRINTS" id="PR00359">
    <property type="entry name" value="BP450"/>
</dbReference>
<dbReference type="InterPro" id="IPR017972">
    <property type="entry name" value="Cyt_P450_CS"/>
</dbReference>
<dbReference type="GO" id="GO:0020037">
    <property type="term" value="F:heme binding"/>
    <property type="evidence" value="ECO:0007669"/>
    <property type="project" value="InterPro"/>
</dbReference>
<keyword evidence="6 7" id="KW-0503">Monooxygenase</keyword>
<evidence type="ECO:0008006" key="11">
    <source>
        <dbReference type="Google" id="ProtNLM"/>
    </source>
</evidence>
<feature type="compositionally biased region" description="Basic and acidic residues" evidence="8">
    <location>
        <begin position="176"/>
        <end position="187"/>
    </location>
</feature>
<evidence type="ECO:0000256" key="6">
    <source>
        <dbReference type="ARBA" id="ARBA00023033"/>
    </source>
</evidence>
<accession>A0A852U7W0</accession>
<sequence length="491" mass="53856">MSGRRGRAAGPRHRRGPTRVRSPAVPLAGLWLLLARPRLDLELHHNPGHFWLVLAVVLVGERTLGHHRQGPVPDSAPPSPAVRSEAETVDIAALEALQRDPYPLYARARRTPGLTFVPELDAWLVARHDDVREVLQRPEDFSSTNVLRPDFPPTPDMIAELSRGVSGGSTVLGSDGEQHRRYREPHTRGLSSARVAAVTPFIAERAAALVDGFGPDGEVELMSRYAERLPGEVLGRIIGLDPADVSTAVRTNYRSVEMLFRPLEAEERVGAARDHAALQRLLDGYVRRRRAEPRDDLCSEMVRALVPGTGEPTPQQRGEVVSTLMNLLLAGHMSTTALIGTAVLHLLEDRAQWELLCERPGLIPDAIEEAARYDAPIQGFRRTTTRPVALAGTDLPAGAVVFVAFGSANRDAARHGRPDVFDITRGPQRHMAFGHGAHACPGSQLARAQLRITLETLVRRLPGLRLAPDRPVTMRPTLIHRSPEALHLAPR</sequence>
<dbReference type="RefSeq" id="WP_312863333.1">
    <property type="nucleotide sequence ID" value="NZ_BAAAYY010000014.1"/>
</dbReference>
<organism evidence="9 10">
    <name type="scientific">Spinactinospora alkalitolerans</name>
    <dbReference type="NCBI Taxonomy" id="687207"/>
    <lineage>
        <taxon>Bacteria</taxon>
        <taxon>Bacillati</taxon>
        <taxon>Actinomycetota</taxon>
        <taxon>Actinomycetes</taxon>
        <taxon>Streptosporangiales</taxon>
        <taxon>Nocardiopsidaceae</taxon>
        <taxon>Spinactinospora</taxon>
    </lineage>
</organism>
<evidence type="ECO:0000256" key="7">
    <source>
        <dbReference type="RuleBase" id="RU000461"/>
    </source>
</evidence>
<protein>
    <recommendedName>
        <fullName evidence="11">Cytochrome P450</fullName>
    </recommendedName>
</protein>
<keyword evidence="5 7" id="KW-0408">Iron</keyword>
<dbReference type="InterPro" id="IPR002397">
    <property type="entry name" value="Cyt_P450_B"/>
</dbReference>
<feature type="compositionally biased region" description="Basic residues" evidence="8">
    <location>
        <begin position="1"/>
        <end position="18"/>
    </location>
</feature>
<reference evidence="9 10" key="1">
    <citation type="submission" date="2020-07" db="EMBL/GenBank/DDBJ databases">
        <title>Sequencing the genomes of 1000 actinobacteria strains.</title>
        <authorList>
            <person name="Klenk H.-P."/>
        </authorList>
    </citation>
    <scope>NUCLEOTIDE SEQUENCE [LARGE SCALE GENOMIC DNA]</scope>
    <source>
        <strain evidence="9 10">CXB654</strain>
    </source>
</reference>
<keyword evidence="10" id="KW-1185">Reference proteome</keyword>
<evidence type="ECO:0000313" key="9">
    <source>
        <dbReference type="EMBL" id="NYE50154.1"/>
    </source>
</evidence>
<evidence type="ECO:0000256" key="3">
    <source>
        <dbReference type="ARBA" id="ARBA00022723"/>
    </source>
</evidence>
<dbReference type="GO" id="GO:0008395">
    <property type="term" value="F:steroid hydroxylase activity"/>
    <property type="evidence" value="ECO:0007669"/>
    <property type="project" value="TreeGrafter"/>
</dbReference>
<dbReference type="GO" id="GO:0006707">
    <property type="term" value="P:cholesterol catabolic process"/>
    <property type="evidence" value="ECO:0007669"/>
    <property type="project" value="TreeGrafter"/>
</dbReference>
<feature type="region of interest" description="Disordered" evidence="8">
    <location>
        <begin position="165"/>
        <end position="188"/>
    </location>
</feature>
<dbReference type="PANTHER" id="PTHR46696">
    <property type="entry name" value="P450, PUTATIVE (EUROFUNG)-RELATED"/>
    <property type="match status" value="1"/>
</dbReference>
<dbReference type="Proteomes" id="UP000589036">
    <property type="component" value="Unassembled WGS sequence"/>
</dbReference>
<dbReference type="EMBL" id="JACCCC010000001">
    <property type="protein sequence ID" value="NYE50154.1"/>
    <property type="molecule type" value="Genomic_DNA"/>
</dbReference>
<comment type="caution">
    <text evidence="9">The sequence shown here is derived from an EMBL/GenBank/DDBJ whole genome shotgun (WGS) entry which is preliminary data.</text>
</comment>
<dbReference type="PANTHER" id="PTHR46696:SF4">
    <property type="entry name" value="BIOTIN BIOSYNTHESIS CYTOCHROME P450"/>
    <property type="match status" value="1"/>
</dbReference>
<evidence type="ECO:0000256" key="5">
    <source>
        <dbReference type="ARBA" id="ARBA00023004"/>
    </source>
</evidence>
<dbReference type="GO" id="GO:0036199">
    <property type="term" value="F:cholest-4-en-3-one 26-monooxygenase activity"/>
    <property type="evidence" value="ECO:0007669"/>
    <property type="project" value="TreeGrafter"/>
</dbReference>
<feature type="region of interest" description="Disordered" evidence="8">
    <location>
        <begin position="1"/>
        <end position="21"/>
    </location>
</feature>
<keyword evidence="3 7" id="KW-0479">Metal-binding</keyword>
<comment type="similarity">
    <text evidence="1 7">Belongs to the cytochrome P450 family.</text>
</comment>
<name>A0A852U7W0_9ACTN</name>
<proteinExistence type="inferred from homology"/>
<keyword evidence="4 7" id="KW-0560">Oxidoreductase</keyword>
<dbReference type="PROSITE" id="PS00086">
    <property type="entry name" value="CYTOCHROME_P450"/>
    <property type="match status" value="1"/>
</dbReference>
<evidence type="ECO:0000256" key="8">
    <source>
        <dbReference type="SAM" id="MobiDB-lite"/>
    </source>
</evidence>
<dbReference type="InterPro" id="IPR001128">
    <property type="entry name" value="Cyt_P450"/>
</dbReference>
<gene>
    <name evidence="9" type="ORF">HDA32_005274</name>
</gene>
<evidence type="ECO:0000313" key="10">
    <source>
        <dbReference type="Proteomes" id="UP000589036"/>
    </source>
</evidence>
<dbReference type="Gene3D" id="1.10.630.10">
    <property type="entry name" value="Cytochrome P450"/>
    <property type="match status" value="1"/>
</dbReference>
<evidence type="ECO:0000256" key="4">
    <source>
        <dbReference type="ARBA" id="ARBA00023002"/>
    </source>
</evidence>
<dbReference type="InterPro" id="IPR036396">
    <property type="entry name" value="Cyt_P450_sf"/>
</dbReference>
<dbReference type="AlphaFoldDB" id="A0A852U7W0"/>
<dbReference type="FunFam" id="1.10.630.10:FF:000018">
    <property type="entry name" value="Cytochrome P450 monooxygenase"/>
    <property type="match status" value="1"/>
</dbReference>